<reference evidence="1" key="1">
    <citation type="submission" date="2022-07" db="EMBL/GenBank/DDBJ databases">
        <title>Phylogenomic reconstructions and comparative analyses of Kickxellomycotina fungi.</title>
        <authorList>
            <person name="Reynolds N.K."/>
            <person name="Stajich J.E."/>
            <person name="Barry K."/>
            <person name="Grigoriev I.V."/>
            <person name="Crous P."/>
            <person name="Smith M.E."/>
        </authorList>
    </citation>
    <scope>NUCLEOTIDE SEQUENCE</scope>
    <source>
        <strain evidence="1">Benny 63K</strain>
    </source>
</reference>
<sequence>MSLVQTAGSSHSSPKSGPVFSINGSGNGGNDDILASITMLAFNPAVPHPDPNATSRELLLWEYLAKTNAEVRDLRAKVNGLLEMNIRYAEQLHHALGAEAPRKRTRGSSCAGRQSNNTSDSVSESPVTVALDADEPRNQDGAASQNQVRARARALTVTVAQPQAQSQMQMQMQVDAPALDLTHVEQPQQHQPQVNLSTPTQAQPAFLHQPFQPLTFQQQHPTFQALQAAQQHEQLQRRINSALYMDHQSQQRFRSVSSSSISLQQALAQIRGFPVLGPGFRDTNNSGNSNTTALDNMISQQVMQCTAAMSSVATAPVATTAQMDGIHQFIGPSTNSAIHPPTMIPLSAPIIPIGSVSQSLSSHTAPSLTILSGTSDMVSGQDKHVRQRSWRSSRPDTFEQLQSQSQTQSRHPSMSHLATAATLASTLNTNQIFKSSSMLEQKQEQDPDEDQDEDQDEDDSSGLSNQDISSTGAIDLDTSVTSLSHSSASISPNRGPGAAAATKRRMSLDDVEVGVPEQIPSIGQFDSLRQLYDYKELCRSHDSVHGSQWRGKMESKRRQNWSRISAVYNRILQMRGPGTTEADIERALKATVSEMESFKMTLTRYSQLIRKRLNDERRSALLDQSTENPDLE</sequence>
<dbReference type="EMBL" id="JANBPG010002064">
    <property type="protein sequence ID" value="KAJ1887173.1"/>
    <property type="molecule type" value="Genomic_DNA"/>
</dbReference>
<protein>
    <submittedName>
        <fullName evidence="1">Uncharacterized protein</fullName>
    </submittedName>
</protein>
<organism evidence="1 2">
    <name type="scientific">Kickxella alabastrina</name>
    <dbReference type="NCBI Taxonomy" id="61397"/>
    <lineage>
        <taxon>Eukaryota</taxon>
        <taxon>Fungi</taxon>
        <taxon>Fungi incertae sedis</taxon>
        <taxon>Zoopagomycota</taxon>
        <taxon>Kickxellomycotina</taxon>
        <taxon>Kickxellomycetes</taxon>
        <taxon>Kickxellales</taxon>
        <taxon>Kickxellaceae</taxon>
        <taxon>Kickxella</taxon>
    </lineage>
</organism>
<proteinExistence type="predicted"/>
<accession>A0ACC1IA06</accession>
<gene>
    <name evidence="1" type="ORF">LPJ66_009252</name>
</gene>
<name>A0ACC1IA06_9FUNG</name>
<keyword evidence="2" id="KW-1185">Reference proteome</keyword>
<evidence type="ECO:0000313" key="1">
    <source>
        <dbReference type="EMBL" id="KAJ1887173.1"/>
    </source>
</evidence>
<evidence type="ECO:0000313" key="2">
    <source>
        <dbReference type="Proteomes" id="UP001150581"/>
    </source>
</evidence>
<comment type="caution">
    <text evidence="1">The sequence shown here is derived from an EMBL/GenBank/DDBJ whole genome shotgun (WGS) entry which is preliminary data.</text>
</comment>
<dbReference type="Proteomes" id="UP001150581">
    <property type="component" value="Unassembled WGS sequence"/>
</dbReference>